<accession>A0A9D4TZB0</accession>
<sequence length="199" mass="21610">MELGARVLLAAASGKRALQTNTSRRRHRPARQCCWPTTASLASLASVVPTFPRVGGQAERDWIGSAVETLPGFNGNDEVRLLFPDLVGLVDGRSILTISCLALALVYWEGGILVRQWQEQRRKQRKRARGEASTDDEDAAAAAAAATAAADAEQARKPPLTPIERARYERRRGLGFLALLTATLVWCCGFVQGPSPFDP</sequence>
<protein>
    <submittedName>
        <fullName evidence="2">Uncharacterized protein</fullName>
    </submittedName>
</protein>
<keyword evidence="1" id="KW-1133">Transmembrane helix</keyword>
<comment type="caution">
    <text evidence="2">The sequence shown here is derived from an EMBL/GenBank/DDBJ whole genome shotgun (WGS) entry which is preliminary data.</text>
</comment>
<organism evidence="2 3">
    <name type="scientific">Chlorella vulgaris</name>
    <name type="common">Green alga</name>
    <dbReference type="NCBI Taxonomy" id="3077"/>
    <lineage>
        <taxon>Eukaryota</taxon>
        <taxon>Viridiplantae</taxon>
        <taxon>Chlorophyta</taxon>
        <taxon>core chlorophytes</taxon>
        <taxon>Trebouxiophyceae</taxon>
        <taxon>Chlorellales</taxon>
        <taxon>Chlorellaceae</taxon>
        <taxon>Chlorella clade</taxon>
        <taxon>Chlorella</taxon>
    </lineage>
</organism>
<name>A0A9D4TZB0_CHLVU</name>
<reference evidence="2" key="2">
    <citation type="submission" date="2020-11" db="EMBL/GenBank/DDBJ databases">
        <authorList>
            <person name="Cecchin M."/>
            <person name="Marcolungo L."/>
            <person name="Rossato M."/>
            <person name="Girolomoni L."/>
            <person name="Cosentino E."/>
            <person name="Cuine S."/>
            <person name="Li-Beisson Y."/>
            <person name="Delledonne M."/>
            <person name="Ballottari M."/>
        </authorList>
    </citation>
    <scope>NUCLEOTIDE SEQUENCE</scope>
    <source>
        <strain evidence="2">211/11P</strain>
        <tissue evidence="2">Whole cell</tissue>
    </source>
</reference>
<reference evidence="2" key="1">
    <citation type="journal article" date="2019" name="Plant J.">
        <title>Chlorella vulgaris genome assembly and annotation reveals the molecular basis for metabolic acclimation to high light conditions.</title>
        <authorList>
            <person name="Cecchin M."/>
            <person name="Marcolungo L."/>
            <person name="Rossato M."/>
            <person name="Girolomoni L."/>
            <person name="Cosentino E."/>
            <person name="Cuine S."/>
            <person name="Li-Beisson Y."/>
            <person name="Delledonne M."/>
            <person name="Ballottari M."/>
        </authorList>
    </citation>
    <scope>NUCLEOTIDE SEQUENCE</scope>
    <source>
        <strain evidence="2">211/11P</strain>
    </source>
</reference>
<evidence type="ECO:0000313" key="2">
    <source>
        <dbReference type="EMBL" id="KAI3438696.1"/>
    </source>
</evidence>
<dbReference type="EMBL" id="SIDB01000001">
    <property type="protein sequence ID" value="KAI3438696.1"/>
    <property type="molecule type" value="Genomic_DNA"/>
</dbReference>
<gene>
    <name evidence="2" type="ORF">D9Q98_001116</name>
</gene>
<dbReference type="Proteomes" id="UP001055712">
    <property type="component" value="Unassembled WGS sequence"/>
</dbReference>
<keyword evidence="1" id="KW-0812">Transmembrane</keyword>
<evidence type="ECO:0000256" key="1">
    <source>
        <dbReference type="SAM" id="Phobius"/>
    </source>
</evidence>
<keyword evidence="1" id="KW-0472">Membrane</keyword>
<feature type="transmembrane region" description="Helical" evidence="1">
    <location>
        <begin position="95"/>
        <end position="117"/>
    </location>
</feature>
<feature type="transmembrane region" description="Helical" evidence="1">
    <location>
        <begin position="174"/>
        <end position="193"/>
    </location>
</feature>
<proteinExistence type="predicted"/>
<keyword evidence="3" id="KW-1185">Reference proteome</keyword>
<dbReference type="AlphaFoldDB" id="A0A9D4TZB0"/>
<evidence type="ECO:0000313" key="3">
    <source>
        <dbReference type="Proteomes" id="UP001055712"/>
    </source>
</evidence>
<dbReference type="OrthoDB" id="10612852at2759"/>